<dbReference type="GO" id="GO:0003824">
    <property type="term" value="F:catalytic activity"/>
    <property type="evidence" value="ECO:0007669"/>
    <property type="project" value="InterPro"/>
</dbReference>
<protein>
    <recommendedName>
        <fullName evidence="3">Endonuclease/exonuclease/phosphatase domain-containing protein</fullName>
    </recommendedName>
</protein>
<dbReference type="SUPFAM" id="SSF56219">
    <property type="entry name" value="DNase I-like"/>
    <property type="match status" value="1"/>
</dbReference>
<keyword evidence="2" id="KW-0732">Signal</keyword>
<feature type="domain" description="Endonuclease/exonuclease/phosphatase" evidence="3">
    <location>
        <begin position="159"/>
        <end position="439"/>
    </location>
</feature>
<keyword evidence="5" id="KW-1185">Reference proteome</keyword>
<evidence type="ECO:0000313" key="4">
    <source>
        <dbReference type="EMBL" id="NNM45703.1"/>
    </source>
</evidence>
<organism evidence="4 5">
    <name type="scientific">Knoellia koreensis</name>
    <dbReference type="NCBI Taxonomy" id="2730921"/>
    <lineage>
        <taxon>Bacteria</taxon>
        <taxon>Bacillati</taxon>
        <taxon>Actinomycetota</taxon>
        <taxon>Actinomycetes</taxon>
        <taxon>Micrococcales</taxon>
        <taxon>Intrasporangiaceae</taxon>
        <taxon>Knoellia</taxon>
    </lineage>
</organism>
<dbReference type="AlphaFoldDB" id="A0A849HGD7"/>
<dbReference type="Proteomes" id="UP000588586">
    <property type="component" value="Unassembled WGS sequence"/>
</dbReference>
<dbReference type="Gene3D" id="3.60.10.10">
    <property type="entry name" value="Endonuclease/exonuclease/phosphatase"/>
    <property type="match status" value="1"/>
</dbReference>
<evidence type="ECO:0000256" key="1">
    <source>
        <dbReference type="SAM" id="MobiDB-lite"/>
    </source>
</evidence>
<accession>A0A849HGD7</accession>
<dbReference type="RefSeq" id="WP_171242694.1">
    <property type="nucleotide sequence ID" value="NZ_JABEPQ010000001.1"/>
</dbReference>
<gene>
    <name evidence="4" type="ORF">HJG52_06750</name>
</gene>
<dbReference type="InterPro" id="IPR005135">
    <property type="entry name" value="Endo/exonuclease/phosphatase"/>
</dbReference>
<comment type="caution">
    <text evidence="4">The sequence shown here is derived from an EMBL/GenBank/DDBJ whole genome shotgun (WGS) entry which is preliminary data.</text>
</comment>
<feature type="chain" id="PRO_5038700656" description="Endonuclease/exonuclease/phosphatase domain-containing protein" evidence="2">
    <location>
        <begin position="21"/>
        <end position="469"/>
    </location>
</feature>
<dbReference type="EMBL" id="JABEPQ010000001">
    <property type="protein sequence ID" value="NNM45703.1"/>
    <property type="molecule type" value="Genomic_DNA"/>
</dbReference>
<name>A0A849HGD7_9MICO</name>
<feature type="signal peptide" evidence="2">
    <location>
        <begin position="1"/>
        <end position="20"/>
    </location>
</feature>
<evidence type="ECO:0000313" key="5">
    <source>
        <dbReference type="Proteomes" id="UP000588586"/>
    </source>
</evidence>
<evidence type="ECO:0000256" key="2">
    <source>
        <dbReference type="SAM" id="SignalP"/>
    </source>
</evidence>
<feature type="region of interest" description="Disordered" evidence="1">
    <location>
        <begin position="447"/>
        <end position="469"/>
    </location>
</feature>
<evidence type="ECO:0000259" key="3">
    <source>
        <dbReference type="Pfam" id="PF03372"/>
    </source>
</evidence>
<dbReference type="InterPro" id="IPR036691">
    <property type="entry name" value="Endo/exonu/phosph_ase_sf"/>
</dbReference>
<sequence>MRLRVLLAAVLGLATTAALGAPAADAAVPTPSAFTAVTATPGPRAGEITFTWKQDGRNTTGFVIETGLTTFSPVDSSQPLHGRGSKTFAVGRTSRSVTLTASQVASAGAALGSGNHLFYRVKAVNVTRSGSTTRWWPYLQSVGVRPTTATAGSTLVRVGTYNVHTANTQPGVRAWSTRVGGIVDEIKRTNPGVVGLQELGITPANGSSQGSLTATTQAQSLVNTLASRGVGKYRLVRTTRYVKPGTASAIQGARILYDSSRYRLVTSCPETTDGSPWSSACIIPMPMRPGDSEWVRRHAAYATLQDLRTGRQFMVVSAHLDQRHSTTASTDRIYEQLRADQVATVMNRVNQLNTAGLPVVFTGDINTYQSNVGGYLAHDALVRGGYYDTSAALTQVNLRYSTVNKFACTVAVPMVGKFPGWGSRIDVVMVKGLGSAVAGRTPWCAPTVRARRTTTSSSPTSASEPPGHP</sequence>
<proteinExistence type="predicted"/>
<reference evidence="4 5" key="1">
    <citation type="submission" date="2020-04" db="EMBL/GenBank/DDBJ databases">
        <title>Knoellia sp. isolate from air conditioner.</title>
        <authorList>
            <person name="Chea S."/>
            <person name="Kim D.-U."/>
        </authorList>
    </citation>
    <scope>NUCLEOTIDE SEQUENCE [LARGE SCALE GENOMIC DNA]</scope>
    <source>
        <strain evidence="4 5">DB2414S</strain>
    </source>
</reference>
<dbReference type="Pfam" id="PF03372">
    <property type="entry name" value="Exo_endo_phos"/>
    <property type="match status" value="1"/>
</dbReference>